<comment type="caution">
    <text evidence="3">The sequence shown here is derived from an EMBL/GenBank/DDBJ whole genome shotgun (WGS) entry which is preliminary data.</text>
</comment>
<gene>
    <name evidence="3" type="ORF">MUB46_03875</name>
</gene>
<keyword evidence="4" id="KW-1185">Reference proteome</keyword>
<evidence type="ECO:0000256" key="1">
    <source>
        <dbReference type="SAM" id="Coils"/>
    </source>
</evidence>
<dbReference type="Gene3D" id="1.10.287.1490">
    <property type="match status" value="1"/>
</dbReference>
<keyword evidence="1" id="KW-0175">Coiled coil</keyword>
<protein>
    <submittedName>
        <fullName evidence="3">Uncharacterized protein</fullName>
    </submittedName>
</protein>
<accession>A0AAW5QVF3</accession>
<organism evidence="3 4">
    <name type="scientific">Microbaculum marinisediminis</name>
    <dbReference type="NCBI Taxonomy" id="2931392"/>
    <lineage>
        <taxon>Bacteria</taxon>
        <taxon>Pseudomonadati</taxon>
        <taxon>Pseudomonadota</taxon>
        <taxon>Alphaproteobacteria</taxon>
        <taxon>Hyphomicrobiales</taxon>
        <taxon>Tepidamorphaceae</taxon>
        <taxon>Microbaculum</taxon>
    </lineage>
</organism>
<feature type="coiled-coil region" evidence="1">
    <location>
        <begin position="1"/>
        <end position="42"/>
    </location>
</feature>
<dbReference type="RefSeq" id="WP_261614567.1">
    <property type="nucleotide sequence ID" value="NZ_JALIDZ010000002.1"/>
</dbReference>
<dbReference type="Proteomes" id="UP001320898">
    <property type="component" value="Unassembled WGS sequence"/>
</dbReference>
<evidence type="ECO:0000256" key="2">
    <source>
        <dbReference type="SAM" id="MobiDB-lite"/>
    </source>
</evidence>
<dbReference type="AlphaFoldDB" id="A0AAW5QVF3"/>
<dbReference type="EMBL" id="JALIDZ010000002">
    <property type="protein sequence ID" value="MCT8970990.1"/>
    <property type="molecule type" value="Genomic_DNA"/>
</dbReference>
<sequence>MSKGRKTLERIDREIAGLRREEQKLAGEISRMAERIAALREKEIAAFRELAAFRLGQDGDAALGGRLDRAQAEIRRLRAARDTALANLAQEIEVATAEIEALEADRDRLSRSITDLRAQIDAKDAELLETLKDDANYLERIAAVETAEKVAVEAERKAELAKDDRIEKGAPYEADALFMYLWKRGYGTSDYSGRGLTRMLDAWVARLVRYHGARPNYHMLLELPERLGEHAVRSREAAEDKAGRLVAFERERRGEAGVLALDETVDADEAELAKVADRLNELIAARTALQTKSAAVNRGEDEASRSAIDAIVGALQDTSLKQLHRAALLTPDPTDERLVETIDDLRDDIEDLEHDLDRRRKVERDLENKLGELQEVRGRFVGERYDDDRWEFDDDMVEDFLKELLRGVISGAAVWAEMRRRGKYSDGPSRPGPWGHAPGGGSIFKPRRSGSSGGFGRGGFGRGGFRTGGGFGGRGGFRTGGKF</sequence>
<evidence type="ECO:0000313" key="4">
    <source>
        <dbReference type="Proteomes" id="UP001320898"/>
    </source>
</evidence>
<name>A0AAW5QVF3_9HYPH</name>
<evidence type="ECO:0000313" key="3">
    <source>
        <dbReference type="EMBL" id="MCT8970990.1"/>
    </source>
</evidence>
<feature type="compositionally biased region" description="Gly residues" evidence="2">
    <location>
        <begin position="451"/>
        <end position="483"/>
    </location>
</feature>
<proteinExistence type="predicted"/>
<feature type="coiled-coil region" evidence="1">
    <location>
        <begin position="67"/>
        <end position="164"/>
    </location>
</feature>
<feature type="region of interest" description="Disordered" evidence="2">
    <location>
        <begin position="422"/>
        <end position="483"/>
    </location>
</feature>
<feature type="coiled-coil region" evidence="1">
    <location>
        <begin position="335"/>
        <end position="379"/>
    </location>
</feature>
<reference evidence="3 4" key="1">
    <citation type="submission" date="2022-04" db="EMBL/GenBank/DDBJ databases">
        <authorList>
            <person name="Ye Y.-Q."/>
            <person name="Du Z.-J."/>
        </authorList>
    </citation>
    <scope>NUCLEOTIDE SEQUENCE [LARGE SCALE GENOMIC DNA]</scope>
    <source>
        <strain evidence="3 4">A6E488</strain>
    </source>
</reference>